<feature type="region of interest" description="Disordered" evidence="2">
    <location>
        <begin position="1"/>
        <end position="39"/>
    </location>
</feature>
<evidence type="ECO:0000313" key="4">
    <source>
        <dbReference type="EMBL" id="CRK28534.1"/>
    </source>
</evidence>
<accession>A0A0G4M2N8</accession>
<comment type="similarity">
    <text evidence="1">Belongs to the UPF0045 family.</text>
</comment>
<dbReference type="SUPFAM" id="SSF89957">
    <property type="entry name" value="MTH1187/YkoF-like"/>
    <property type="match status" value="1"/>
</dbReference>
<reference evidence="5" key="1">
    <citation type="submission" date="2015-05" db="EMBL/GenBank/DDBJ databases">
        <authorList>
            <person name="Fogelqvist Johan"/>
        </authorList>
    </citation>
    <scope>NUCLEOTIDE SEQUENCE [LARGE SCALE GENOMIC DNA]</scope>
</reference>
<dbReference type="Pfam" id="PF01910">
    <property type="entry name" value="Thiamine_BP"/>
    <property type="match status" value="1"/>
</dbReference>
<evidence type="ECO:0000313" key="5">
    <source>
        <dbReference type="Proteomes" id="UP000045706"/>
    </source>
</evidence>
<dbReference type="NCBIfam" id="TIGR00106">
    <property type="entry name" value="MTH1187 family thiamine-binding protein"/>
    <property type="match status" value="1"/>
</dbReference>
<dbReference type="InterPro" id="IPR029756">
    <property type="entry name" value="MTH1187/YkoF-like"/>
</dbReference>
<feature type="non-terminal residue" evidence="4">
    <location>
        <position position="221"/>
    </location>
</feature>
<evidence type="ECO:0000256" key="2">
    <source>
        <dbReference type="SAM" id="MobiDB-lite"/>
    </source>
</evidence>
<feature type="domain" description="Thiamine-binding protein" evidence="3">
    <location>
        <begin position="66"/>
        <end position="137"/>
    </location>
</feature>
<dbReference type="EMBL" id="CVQI01021112">
    <property type="protein sequence ID" value="CRK28534.1"/>
    <property type="molecule type" value="Genomic_DNA"/>
</dbReference>
<gene>
    <name evidence="4" type="ORF">BN1723_003583</name>
</gene>
<dbReference type="AlphaFoldDB" id="A0A0G4M2N8"/>
<dbReference type="Gene3D" id="3.30.70.930">
    <property type="match status" value="1"/>
</dbReference>
<evidence type="ECO:0000259" key="3">
    <source>
        <dbReference type="Pfam" id="PF01910"/>
    </source>
</evidence>
<dbReference type="InterPro" id="IPR051614">
    <property type="entry name" value="UPF0045_domain"/>
</dbReference>
<name>A0A0G4M2N8_VERLO</name>
<dbReference type="GO" id="GO:0005829">
    <property type="term" value="C:cytosol"/>
    <property type="evidence" value="ECO:0007669"/>
    <property type="project" value="TreeGrafter"/>
</dbReference>
<dbReference type="Proteomes" id="UP000045706">
    <property type="component" value="Unassembled WGS sequence"/>
</dbReference>
<proteinExistence type="inferred from homology"/>
<organism evidence="4 5">
    <name type="scientific">Verticillium longisporum</name>
    <name type="common">Verticillium dahliae var. longisporum</name>
    <dbReference type="NCBI Taxonomy" id="100787"/>
    <lineage>
        <taxon>Eukaryota</taxon>
        <taxon>Fungi</taxon>
        <taxon>Dikarya</taxon>
        <taxon>Ascomycota</taxon>
        <taxon>Pezizomycotina</taxon>
        <taxon>Sordariomycetes</taxon>
        <taxon>Hypocreomycetidae</taxon>
        <taxon>Glomerellales</taxon>
        <taxon>Plectosphaerellaceae</taxon>
        <taxon>Verticillium</taxon>
    </lineage>
</organism>
<evidence type="ECO:0000256" key="1">
    <source>
        <dbReference type="ARBA" id="ARBA00010272"/>
    </source>
</evidence>
<protein>
    <recommendedName>
        <fullName evidence="3">Thiamine-binding protein domain-containing protein</fullName>
    </recommendedName>
</protein>
<sequence length="221" mass="24607">MVTLRQPSQRRRTNHDVVRTTTSLLHPEHPEQNNLVPPRHLLRPHRSVSNMPTDYANLPTPEACYADFCLIPVGTGSVSVAKEVAEVQKLLKASGLHYQMHSAGTTVEGSWDDVFRVVGQAHALVHAGGVVRVHLDMDDSITEPVVVALDLEKDLSIFTSTHAPQCKVYRQMRSHLVHGGASRRCLPPTAHSIPYQAGISWDVSAPYTNVLWLAYTYQYML</sequence>
<dbReference type="InterPro" id="IPR002767">
    <property type="entry name" value="Thiamine_BP"/>
</dbReference>
<dbReference type="PANTHER" id="PTHR33777:SF1">
    <property type="entry name" value="UPF0045 PROTEIN ECM15"/>
    <property type="match status" value="1"/>
</dbReference>
<dbReference type="PANTHER" id="PTHR33777">
    <property type="entry name" value="UPF0045 PROTEIN ECM15"/>
    <property type="match status" value="1"/>
</dbReference>